<organism evidence="1 2">
    <name type="scientific">Flagellimonas meridianipacifica</name>
    <dbReference type="NCBI Taxonomy" id="1080225"/>
    <lineage>
        <taxon>Bacteria</taxon>
        <taxon>Pseudomonadati</taxon>
        <taxon>Bacteroidota</taxon>
        <taxon>Flavobacteriia</taxon>
        <taxon>Flavobacteriales</taxon>
        <taxon>Flavobacteriaceae</taxon>
        <taxon>Flagellimonas</taxon>
    </lineage>
</organism>
<accession>A0A2T0MFJ4</accession>
<dbReference type="OrthoDB" id="679547at2"/>
<evidence type="ECO:0008006" key="3">
    <source>
        <dbReference type="Google" id="ProtNLM"/>
    </source>
</evidence>
<dbReference type="Gene3D" id="2.60.40.1930">
    <property type="match status" value="1"/>
</dbReference>
<dbReference type="Proteomes" id="UP000237640">
    <property type="component" value="Unassembled WGS sequence"/>
</dbReference>
<dbReference type="EMBL" id="PVYX01000001">
    <property type="protein sequence ID" value="PRX56334.1"/>
    <property type="molecule type" value="Genomic_DNA"/>
</dbReference>
<comment type="caution">
    <text evidence="1">The sequence shown here is derived from an EMBL/GenBank/DDBJ whole genome shotgun (WGS) entry which is preliminary data.</text>
</comment>
<keyword evidence="2" id="KW-1185">Reference proteome</keyword>
<reference evidence="1 2" key="1">
    <citation type="submission" date="2018-03" db="EMBL/GenBank/DDBJ databases">
        <title>Genomic Encyclopedia of Archaeal and Bacterial Type Strains, Phase II (KMG-II): from individual species to whole genera.</title>
        <authorList>
            <person name="Goeker M."/>
        </authorList>
    </citation>
    <scope>NUCLEOTIDE SEQUENCE [LARGE SCALE GENOMIC DNA]</scope>
    <source>
        <strain evidence="1 2">DSM 25027</strain>
    </source>
</reference>
<dbReference type="RefSeq" id="WP_106143322.1">
    <property type="nucleotide sequence ID" value="NZ_PVYX01000001.1"/>
</dbReference>
<proteinExistence type="predicted"/>
<protein>
    <recommendedName>
        <fullName evidence="3">TonB-dependent receptor-like protein</fullName>
    </recommendedName>
</protein>
<sequence>MKTVRYCPLLSFLFFFTFNIDAQKQESSRLKEMYGSRFQHYRESIHLHLNKTTFIQGDEIWWTAYAYHKKSNQPSNPTKNLYCTLYNSRGEQVAKDLFLFEKGITHGSFKIDSTWSSGIYYIKAGTKWMNNFKEDVPFVQKIAIVDPLTKIESPTNHKAYDLQLLPEGGHLISDTDNMVGLRIVDSNGRGVQIQKGGVYDEENNQLTEVFTNKVGLGRFELLPKKQLNYTLKVVLGDGSIIEKKLPKAKNSGISMAVNNILEEKLVVSLNTNNKTFEAIKKDSFHLATHRDGIMTLNSFVFDSISRNIKIDKKNLLPGTNIITLFNQNLEPICERLIFNFKGLDLANASVVRGKEKRDSVYLKIKTLTKKSTPVSLSVSTLPVSNAHNLKESNIFSSFLLHPYLKSSIENSSRYFSDSDRIKEYELDLAMLTQGWSSYDWGLIFNGEPEITYPFEHGVNAQLKLNSELKKEERLALIGNGVGSMVLLDLDDSQTLELTDLLSKNGDTLRFSIRKKRRGLRKPDLDIQFPMVTLKNNSTEFSEYVVPQKLFTVPLINQSFENIPFKLSSDVIKLEEVVLTEEKNKSKLVRKSPLMNDQFKGVKIGEKEIRSNVFLLDFIAKNGFNVDFIMQTGQVVIRNNRPGSAQGGAFGTAGARTGGASFLANSNSRAAFVRVYEDDFLVNDLRQLLNVPMSEIDEVYFERNGLAGDSFDSSAGVIRIYRKVGPRLRSNSIYFAEKLVENSFSRPKAFYRPKYFSTGGEAFENYGIVHWEPRLITNNKGEVGFKIPKDNISSVKVLIEGMGEDGSLLSHTEEISLD</sequence>
<evidence type="ECO:0000313" key="1">
    <source>
        <dbReference type="EMBL" id="PRX56334.1"/>
    </source>
</evidence>
<evidence type="ECO:0000313" key="2">
    <source>
        <dbReference type="Proteomes" id="UP000237640"/>
    </source>
</evidence>
<gene>
    <name evidence="1" type="ORF">CLV81_0329</name>
</gene>
<dbReference type="AlphaFoldDB" id="A0A2T0MFJ4"/>
<name>A0A2T0MFJ4_9FLAO</name>